<protein>
    <submittedName>
        <fullName evidence="2">Uncharacterized protein</fullName>
    </submittedName>
</protein>
<evidence type="ECO:0000313" key="2">
    <source>
        <dbReference type="EMBL" id="KAK9872401.1"/>
    </source>
</evidence>
<dbReference type="Proteomes" id="UP001431783">
    <property type="component" value="Unassembled WGS sequence"/>
</dbReference>
<evidence type="ECO:0000256" key="1">
    <source>
        <dbReference type="SAM" id="Phobius"/>
    </source>
</evidence>
<feature type="transmembrane region" description="Helical" evidence="1">
    <location>
        <begin position="150"/>
        <end position="170"/>
    </location>
</feature>
<feature type="transmembrane region" description="Helical" evidence="1">
    <location>
        <begin position="79"/>
        <end position="101"/>
    </location>
</feature>
<evidence type="ECO:0000313" key="3">
    <source>
        <dbReference type="Proteomes" id="UP001431783"/>
    </source>
</evidence>
<feature type="transmembrane region" description="Helical" evidence="1">
    <location>
        <begin position="37"/>
        <end position="59"/>
    </location>
</feature>
<dbReference type="AlphaFoldDB" id="A0AAW1TXH9"/>
<organism evidence="2 3">
    <name type="scientific">Henosepilachna vigintioctopunctata</name>
    <dbReference type="NCBI Taxonomy" id="420089"/>
    <lineage>
        <taxon>Eukaryota</taxon>
        <taxon>Metazoa</taxon>
        <taxon>Ecdysozoa</taxon>
        <taxon>Arthropoda</taxon>
        <taxon>Hexapoda</taxon>
        <taxon>Insecta</taxon>
        <taxon>Pterygota</taxon>
        <taxon>Neoptera</taxon>
        <taxon>Endopterygota</taxon>
        <taxon>Coleoptera</taxon>
        <taxon>Polyphaga</taxon>
        <taxon>Cucujiformia</taxon>
        <taxon>Coccinelloidea</taxon>
        <taxon>Coccinellidae</taxon>
        <taxon>Epilachninae</taxon>
        <taxon>Epilachnini</taxon>
        <taxon>Henosepilachna</taxon>
    </lineage>
</organism>
<comment type="caution">
    <text evidence="2">The sequence shown here is derived from an EMBL/GenBank/DDBJ whole genome shotgun (WGS) entry which is preliminary data.</text>
</comment>
<proteinExistence type="predicted"/>
<keyword evidence="1" id="KW-1133">Transmembrane helix</keyword>
<gene>
    <name evidence="2" type="ORF">WA026_017860</name>
</gene>
<sequence length="202" mass="23512">MESYFGRRDSIGIDEVREDPKWSIRFKHFIKYKRNKFWGYIVFLVTLLVTLSIGLLAVISKSALYSVVFGAQSDLNSYILVLVLILDFWMFTFNAALFYGLKLKNSVLILLWMITMLVNWNIFLYARLIFLADKSSNEGVSKNELYSDMIHLIFIVGIWMLMIAIIWDYWQTISSTTDIPELLDVLQLWNLRPTVAPGTTDV</sequence>
<keyword evidence="3" id="KW-1185">Reference proteome</keyword>
<keyword evidence="1" id="KW-0472">Membrane</keyword>
<name>A0AAW1TXH9_9CUCU</name>
<keyword evidence="1" id="KW-0812">Transmembrane</keyword>
<accession>A0AAW1TXH9</accession>
<dbReference type="EMBL" id="JARQZJ010000011">
    <property type="protein sequence ID" value="KAK9872401.1"/>
    <property type="molecule type" value="Genomic_DNA"/>
</dbReference>
<feature type="transmembrane region" description="Helical" evidence="1">
    <location>
        <begin position="108"/>
        <end position="130"/>
    </location>
</feature>
<reference evidence="2 3" key="1">
    <citation type="submission" date="2023-03" db="EMBL/GenBank/DDBJ databases">
        <title>Genome insight into feeding habits of ladybird beetles.</title>
        <authorList>
            <person name="Li H.-S."/>
            <person name="Huang Y.-H."/>
            <person name="Pang H."/>
        </authorList>
    </citation>
    <scope>NUCLEOTIDE SEQUENCE [LARGE SCALE GENOMIC DNA]</scope>
    <source>
        <strain evidence="2">SYSU_2023b</strain>
        <tissue evidence="2">Whole body</tissue>
    </source>
</reference>